<proteinExistence type="predicted"/>
<evidence type="ECO:0000313" key="2">
    <source>
        <dbReference type="EMBL" id="MED6212113.1"/>
    </source>
</evidence>
<evidence type="ECO:0000313" key="3">
    <source>
        <dbReference type="Proteomes" id="UP001341840"/>
    </source>
</evidence>
<dbReference type="EMBL" id="JASCZI010242815">
    <property type="protein sequence ID" value="MED6212113.1"/>
    <property type="molecule type" value="Genomic_DNA"/>
</dbReference>
<name>A0ABU6YSQ1_9FABA</name>
<comment type="caution">
    <text evidence="2">The sequence shown here is derived from an EMBL/GenBank/DDBJ whole genome shotgun (WGS) entry which is preliminary data.</text>
</comment>
<reference evidence="2 3" key="1">
    <citation type="journal article" date="2023" name="Plants (Basel)">
        <title>Bridging the Gap: Combining Genomics and Transcriptomics Approaches to Understand Stylosanthes scabra, an Orphan Legume from the Brazilian Caatinga.</title>
        <authorList>
            <person name="Ferreira-Neto J.R.C."/>
            <person name="da Silva M.D."/>
            <person name="Binneck E."/>
            <person name="de Melo N.F."/>
            <person name="da Silva R.H."/>
            <person name="de Melo A.L.T.M."/>
            <person name="Pandolfi V."/>
            <person name="Bustamante F.O."/>
            <person name="Brasileiro-Vidal A.C."/>
            <person name="Benko-Iseppon A.M."/>
        </authorList>
    </citation>
    <scope>NUCLEOTIDE SEQUENCE [LARGE SCALE GENOMIC DNA]</scope>
    <source>
        <tissue evidence="2">Leaves</tissue>
    </source>
</reference>
<feature type="region of interest" description="Disordered" evidence="1">
    <location>
        <begin position="132"/>
        <end position="157"/>
    </location>
</feature>
<protein>
    <submittedName>
        <fullName evidence="2">Uncharacterized protein</fullName>
    </submittedName>
</protein>
<sequence length="171" mass="19409">MAKSGSVSQQEEETLLQQPQQQLQQTHQDEVIELSSSSDDEQLPGHIKVWHPLIPKVEEHQIPNQEDQPPEVVEQHSQMIVEVVPIYPTQEVIDVSSGSEDEQQPLIPKIEEDHVSSPSSKIITEVLMRMNREPQRDEAPSFDLGIDPPLLTTQDLSDIEELDELVRKAQD</sequence>
<evidence type="ECO:0000256" key="1">
    <source>
        <dbReference type="SAM" id="MobiDB-lite"/>
    </source>
</evidence>
<gene>
    <name evidence="2" type="ORF">PIB30_080179</name>
</gene>
<accession>A0ABU6YSQ1</accession>
<feature type="compositionally biased region" description="Low complexity" evidence="1">
    <location>
        <begin position="15"/>
        <end position="26"/>
    </location>
</feature>
<feature type="region of interest" description="Disordered" evidence="1">
    <location>
        <begin position="1"/>
        <end position="73"/>
    </location>
</feature>
<keyword evidence="3" id="KW-1185">Reference proteome</keyword>
<organism evidence="2 3">
    <name type="scientific">Stylosanthes scabra</name>
    <dbReference type="NCBI Taxonomy" id="79078"/>
    <lineage>
        <taxon>Eukaryota</taxon>
        <taxon>Viridiplantae</taxon>
        <taxon>Streptophyta</taxon>
        <taxon>Embryophyta</taxon>
        <taxon>Tracheophyta</taxon>
        <taxon>Spermatophyta</taxon>
        <taxon>Magnoliopsida</taxon>
        <taxon>eudicotyledons</taxon>
        <taxon>Gunneridae</taxon>
        <taxon>Pentapetalae</taxon>
        <taxon>rosids</taxon>
        <taxon>fabids</taxon>
        <taxon>Fabales</taxon>
        <taxon>Fabaceae</taxon>
        <taxon>Papilionoideae</taxon>
        <taxon>50 kb inversion clade</taxon>
        <taxon>dalbergioids sensu lato</taxon>
        <taxon>Dalbergieae</taxon>
        <taxon>Pterocarpus clade</taxon>
        <taxon>Stylosanthes</taxon>
    </lineage>
</organism>
<dbReference type="Proteomes" id="UP001341840">
    <property type="component" value="Unassembled WGS sequence"/>
</dbReference>
<feature type="region of interest" description="Disordered" evidence="1">
    <location>
        <begin position="95"/>
        <end position="118"/>
    </location>
</feature>